<feature type="region of interest" description="Disordered" evidence="1">
    <location>
        <begin position="606"/>
        <end position="633"/>
    </location>
</feature>
<dbReference type="Proteomes" id="UP000006906">
    <property type="component" value="Chromosome 1"/>
</dbReference>
<dbReference type="RefSeq" id="XP_042928660.1">
    <property type="nucleotide sequence ID" value="XM_043058746.1"/>
</dbReference>
<evidence type="ECO:0000313" key="3">
    <source>
        <dbReference type="EMBL" id="PNW88625.1"/>
    </source>
</evidence>
<gene>
    <name evidence="3" type="ORF">CHLRE_01g037550v5</name>
</gene>
<dbReference type="KEGG" id="cre:CHLRE_01g037550v5"/>
<evidence type="ECO:0000256" key="2">
    <source>
        <dbReference type="SAM" id="Phobius"/>
    </source>
</evidence>
<keyword evidence="2" id="KW-0472">Membrane</keyword>
<feature type="compositionally biased region" description="Polar residues" evidence="1">
    <location>
        <begin position="41"/>
        <end position="50"/>
    </location>
</feature>
<protein>
    <submittedName>
        <fullName evidence="3">Uncharacterized protein</fullName>
    </submittedName>
</protein>
<evidence type="ECO:0000313" key="4">
    <source>
        <dbReference type="Proteomes" id="UP000006906"/>
    </source>
</evidence>
<keyword evidence="2" id="KW-1133">Transmembrane helix</keyword>
<keyword evidence="2" id="KW-0812">Transmembrane</keyword>
<feature type="compositionally biased region" description="Low complexity" evidence="1">
    <location>
        <begin position="609"/>
        <end position="623"/>
    </location>
</feature>
<reference evidence="3 4" key="1">
    <citation type="journal article" date="2007" name="Science">
        <title>The Chlamydomonas genome reveals the evolution of key animal and plant functions.</title>
        <authorList>
            <person name="Merchant S.S."/>
            <person name="Prochnik S.E."/>
            <person name="Vallon O."/>
            <person name="Harris E.H."/>
            <person name="Karpowicz S.J."/>
            <person name="Witman G.B."/>
            <person name="Terry A."/>
            <person name="Salamov A."/>
            <person name="Fritz-Laylin L.K."/>
            <person name="Marechal-Drouard L."/>
            <person name="Marshall W.F."/>
            <person name="Qu L.H."/>
            <person name="Nelson D.R."/>
            <person name="Sanderfoot A.A."/>
            <person name="Spalding M.H."/>
            <person name="Kapitonov V.V."/>
            <person name="Ren Q."/>
            <person name="Ferris P."/>
            <person name="Lindquist E."/>
            <person name="Shapiro H."/>
            <person name="Lucas S.M."/>
            <person name="Grimwood J."/>
            <person name="Schmutz J."/>
            <person name="Cardol P."/>
            <person name="Cerutti H."/>
            <person name="Chanfreau G."/>
            <person name="Chen C.L."/>
            <person name="Cognat V."/>
            <person name="Croft M.T."/>
            <person name="Dent R."/>
            <person name="Dutcher S."/>
            <person name="Fernandez E."/>
            <person name="Fukuzawa H."/>
            <person name="Gonzalez-Ballester D."/>
            <person name="Gonzalez-Halphen D."/>
            <person name="Hallmann A."/>
            <person name="Hanikenne M."/>
            <person name="Hippler M."/>
            <person name="Inwood W."/>
            <person name="Jabbari K."/>
            <person name="Kalanon M."/>
            <person name="Kuras R."/>
            <person name="Lefebvre P.A."/>
            <person name="Lemaire S.D."/>
            <person name="Lobanov A.V."/>
            <person name="Lohr M."/>
            <person name="Manuell A."/>
            <person name="Meier I."/>
            <person name="Mets L."/>
            <person name="Mittag M."/>
            <person name="Mittelmeier T."/>
            <person name="Moroney J.V."/>
            <person name="Moseley J."/>
            <person name="Napoli C."/>
            <person name="Nedelcu A.M."/>
            <person name="Niyogi K."/>
            <person name="Novoselov S.V."/>
            <person name="Paulsen I.T."/>
            <person name="Pazour G."/>
            <person name="Purton S."/>
            <person name="Ral J.P."/>
            <person name="Riano-Pachon D.M."/>
            <person name="Riekhof W."/>
            <person name="Rymarquis L."/>
            <person name="Schroda M."/>
            <person name="Stern D."/>
            <person name="Umen J."/>
            <person name="Willows R."/>
            <person name="Wilson N."/>
            <person name="Zimmer S.L."/>
            <person name="Allmer J."/>
            <person name="Balk J."/>
            <person name="Bisova K."/>
            <person name="Chen C.J."/>
            <person name="Elias M."/>
            <person name="Gendler K."/>
            <person name="Hauser C."/>
            <person name="Lamb M.R."/>
            <person name="Ledford H."/>
            <person name="Long J.C."/>
            <person name="Minagawa J."/>
            <person name="Page M.D."/>
            <person name="Pan J."/>
            <person name="Pootakham W."/>
            <person name="Roje S."/>
            <person name="Rose A."/>
            <person name="Stahlberg E."/>
            <person name="Terauchi A.M."/>
            <person name="Yang P."/>
            <person name="Ball S."/>
            <person name="Bowler C."/>
            <person name="Dieckmann C.L."/>
            <person name="Gladyshev V.N."/>
            <person name="Green P."/>
            <person name="Jorgensen R."/>
            <person name="Mayfield S."/>
            <person name="Mueller-Roeber B."/>
            <person name="Rajamani S."/>
            <person name="Sayre R.T."/>
            <person name="Brokstein P."/>
            <person name="Dubchak I."/>
            <person name="Goodstein D."/>
            <person name="Hornick L."/>
            <person name="Huang Y.W."/>
            <person name="Jhaveri J."/>
            <person name="Luo Y."/>
            <person name="Martinez D."/>
            <person name="Ngau W.C."/>
            <person name="Otillar B."/>
            <person name="Poliakov A."/>
            <person name="Porter A."/>
            <person name="Szajkowski L."/>
            <person name="Werner G."/>
            <person name="Zhou K."/>
            <person name="Grigoriev I.V."/>
            <person name="Rokhsar D.S."/>
            <person name="Grossman A.R."/>
        </authorList>
    </citation>
    <scope>NUCLEOTIDE SEQUENCE [LARGE SCALE GENOMIC DNA]</scope>
    <source>
        <strain evidence="4">CC-503</strain>
    </source>
</reference>
<name>A0A2K3E756_CHLRE</name>
<organism evidence="3 4">
    <name type="scientific">Chlamydomonas reinhardtii</name>
    <name type="common">Chlamydomonas smithii</name>
    <dbReference type="NCBI Taxonomy" id="3055"/>
    <lineage>
        <taxon>Eukaryota</taxon>
        <taxon>Viridiplantae</taxon>
        <taxon>Chlorophyta</taxon>
        <taxon>core chlorophytes</taxon>
        <taxon>Chlorophyceae</taxon>
        <taxon>CS clade</taxon>
        <taxon>Chlamydomonadales</taxon>
        <taxon>Chlamydomonadaceae</taxon>
        <taxon>Chlamydomonas</taxon>
    </lineage>
</organism>
<feature type="region of interest" description="Disordered" evidence="1">
    <location>
        <begin position="334"/>
        <end position="380"/>
    </location>
</feature>
<dbReference type="GeneID" id="5715501"/>
<dbReference type="InParanoid" id="A0A2K3E756"/>
<dbReference type="ExpressionAtlas" id="A0A2K3E756">
    <property type="expression patterns" value="differential"/>
</dbReference>
<feature type="region of interest" description="Disordered" evidence="1">
    <location>
        <begin position="171"/>
        <end position="225"/>
    </location>
</feature>
<dbReference type="Gramene" id="PNW88625">
    <property type="protein sequence ID" value="PNW88625"/>
    <property type="gene ID" value="CHLRE_01g037550v5"/>
</dbReference>
<dbReference type="STRING" id="3055.A0A2K3E756"/>
<feature type="compositionally biased region" description="Gly residues" evidence="1">
    <location>
        <begin position="171"/>
        <end position="186"/>
    </location>
</feature>
<feature type="compositionally biased region" description="Basic and acidic residues" evidence="1">
    <location>
        <begin position="211"/>
        <end position="221"/>
    </location>
</feature>
<dbReference type="OrthoDB" id="537551at2759"/>
<feature type="transmembrane region" description="Helical" evidence="2">
    <location>
        <begin position="416"/>
        <end position="437"/>
    </location>
</feature>
<accession>A0A2K3E756</accession>
<dbReference type="PaxDb" id="3055-EDP09852"/>
<proteinExistence type="predicted"/>
<sequence length="3115" mass="317421">MSHNNIDESPGFHMLRPPSAQAADGLNDSGRVKGRARLDGDSNSAQSTPVRHTVSRPGPGAPWPSPQQHATPPTGQAPMHGLPPLPASRPHPHPPDGSHAGPHTQHGNHLAPHHHGSRRPPHEDLLPSGPPPRPRRMEPEAQWITRGGTGGVASYGAGSAYAGSFGGSHAGTSGSGGGGTGTGFDGGRWASSSGGGGNQTASSSGGASEPGVDRRFHDSFNSHRSPGKMPDYLKVYTVPKDVQYEEDIIVEPIIQSLGLGDKALEARIVDQMSNLYDFFRRLKDQDAEEIRGLQAALVARDADLRGLRLEMEREQQQHKLQMAAAAAKQQGLLQQLPSPPSPSRWKQGGPATHTSEAPAAGGYGSPAKQQPSPTRGKGWSGPPLLSLIVPPVLSPARPFFKWWANVAHCYQRRTTLWLFIAFLLLLILAIGLLAGLLSRGGGGGDAPPVVVPYTGTGPAVTSLWSDGLAFTVNMTAGATAFYALVPRVSLLAANFTPAAADVRALMRGPAGASRLGASASACGERTTTQGRQFTWMVTDSGMSGGGGGSGGGSPSSAMAYCEVPGSLTGACALCPEVLPAKSYMLLVAFADSESLFQLPLTTAPDTMLPSSQPSSSPSASRAPDFSVSPSARATGPSSLAISLTLASPGIVRYLVLHTVLYAQSGGAFVSYASDDPVAGQTLSLMAAPFSGVVGVGGEVAAGAVNVTQAGVITTISVDGFSNVSIPAGSLGGCSCVPAAGGLSGSCACAMPAPCLGAMCNSGPSALAPGGTYKVFVSVGSADGSTAAASTNGPVLAGVVTTAADASAPMLSPAAGVPAGAVTATGATLSGIALDTSGIVYLMMAQPLSTTPQQAIPAGTATGFTEQSTTAAARRRSLWAPDAFGDAGEELRLGHMWSSAAEGYGVEQQRQRRRLLQNSPPAAQSTLQAANAASSGTLAVLDPLPSTQVFAPACPRTVACDTSKIDAAYLRSGYELLAAPTRCLVLPNVRDGPTSQLLAGLANDTTYTLRIITEDTNRNQRAYSAQLHTVDLRPPVVLSVQAAPGFRAFNLTVTLSEPGAVTAFLYTTAAAANLTFGAQTAYPPSPQGPLIQSASAATTVSAAGTPPSGLTAYSLVFNDPSIAAKTNYSVALFAQDLPGNVQPQVRVVAVSTEDNLPPAWLAAAAAPGPYDVRLSGATDEAALMWWFLLAGDVACPTTAQLFQCVDSLPAITGNFNFVSRGSVGTVGAPASFAFNTSGLSDAHNYTSCMIAQDMSPQRNRQVLPPQRVLFTTLDRTPPLLTAVAIAGTDGSFTCDRVRYICRLDLNVSLSEAGTTLLALQYAPPPTAFPSAAALLNMNLSDPAPGVLRAGNLDFGPGGGWQQLPLNTLGSGRTYSLSVAAADAAGNIQPAIVTLTLTAPDITPPTITRATAASTADTAITANVTLNESPSTVLWMAVPAAASATSSTTSAPPPPDAANVVAAATAQQPLAGMATYAPANNTGGQGFATFAVPGLTPGQVYNLYLVGRDASGNTQTVVTTVAGVRTSDSSPPAILTFNSTTVTSGNRLTLALNASKAGTLYFIAIRAGGPVPTRQQLLQPSTYPAPSFANFSGSMPVQAAWTAASSSLCVADGAIFQVWAVLEDLEGTFPGRTPNYSNVTRATQVLNDTSAGSCAPRAAMRAVRLDVALSSGSLGWPVSRLMPANDTGSNSSWVQDFAITGGLGGSVGNTGAVVASVEGLPLGAFVFQPSRPLPASVRVVLQTPTLYLEPPAVAAAAAADTGRMLRFAFQLLDSAQRSTVGGSGLRLVPSLTTSLAATSDGRLVLPECVLDAGLGVGSGTTGAAAGATVLVGGAGTCAVEVPAQVFPVPGGNATASLQVDVYNGTSLLVSSAALQVTLQSAVTLSVTALASGTTLLLSLPSRPLRAGETFRATLTAIVSSLQPIVGFSLPLHYRSTRLAFVRAERSPLWGELGAVAVPDGAVSNGMQLWLTSLSRTLQDASYVGQAVPLLDAYFTLVVDPAAIPAGGGLTVPLLSLFTNDTALYPYAAGPTVRLLDFQTAAGSGGSTAAAAAAFVVAARPLALLSYLPNHDLFNTAVLDGNSVTSNIQALVVYDWADPVEASLSAPASAAIATGCTCTAPSSLAPVLSLDTCRVLLRSTHTQPTKQSLLSVDCGGLAAAAGSSAAALKAQVAVTVWYPGTFRADASDPDKVLSSLLPVNVPAASASSCSDRYQSTQLQLYATWLNGGNGGPPDYVSLVDVSRLAANWTSDQPQALRISGTSAVGLAATAGATVSALAADGTILASVRLAVSDTPVCVESLDAVALTEVAIAAADAASSLPSAGNNLRLRFTPMQQLNWEQATARVSVFASLGDGSSLPVSRNSVTAAVQPLTSANSTTTSGIPFRLQALTGFASVSLIVNGSFGAPALCGPYLQSRWSACSGTLPMATGTGVVQVALPRPTAISAMLVSSDSIAPPGSGAAQAPISVPVRASLTVLVAFDDGRVRDMTADPRLEVLVAQGADLCAVQRDATTSSPYVQAIASASAAGGLCRLDARFTFANLPQLTASNSTQVVTLAALQVFVMDGAVAPAAPPPYALNSSSLTALASPDVPLRLFKCDFSHYMPASVWVMGRLSSCGTSCTLADLNDPSATSLQLFSTASVALAPNPRNARLANVLSPIRPGSTTLTVSFGSGAATASFTVSVEDTFIRGWPRVTNITDTGFLISANMTSAAFRVTYLVRRPLVSGDGVPTAAEVERVGVSLSAGTPLPGGATLMSSALSGLAPASNYTVYLAVRQGAQLLDTVVALSGVLTPDNVPPTFAGVGGVQNLTVDSQRFTMRLPVALSEAGNITFAIYRNASCINGLDQVPVSTILSGAPLPASRCSCADPSACAPVVLGSAALSSDVLADTLTLSGLLPPNPYSALRGATEAQLTCRTDPLPAPASTSHALYLVAADDLPTYRGWNVTCNPPDASPGSTCDAAAPAPCAVVPPPAGSALALYPNNLQALPYTALALKQGTLAQQGAATRPVLGSFDLPAGDRVAFDPAITKITASAATVTFAFRITRVAAVQYRLDQFNGSNAFSGVLPVFDPSVSYSVSISRTCTGGLLDQPSYTLWYWATDVYGKSSPAVAASVVLQ</sequence>
<feature type="region of interest" description="Disordered" evidence="1">
    <location>
        <begin position="1"/>
        <end position="138"/>
    </location>
</feature>
<keyword evidence="4" id="KW-1185">Reference proteome</keyword>
<evidence type="ECO:0000256" key="1">
    <source>
        <dbReference type="SAM" id="MobiDB-lite"/>
    </source>
</evidence>
<dbReference type="EMBL" id="CM008962">
    <property type="protein sequence ID" value="PNW88625.1"/>
    <property type="molecule type" value="Genomic_DNA"/>
</dbReference>